<dbReference type="PANTHER" id="PTHR35093:SF8">
    <property type="entry name" value="OUTER MEMBRANE PROTEIN NMB0088-RELATED"/>
    <property type="match status" value="1"/>
</dbReference>
<feature type="signal peptide" evidence="8">
    <location>
        <begin position="1"/>
        <end position="26"/>
    </location>
</feature>
<proteinExistence type="inferred from homology"/>
<comment type="subcellular location">
    <subcellularLocation>
        <location evidence="1">Cell outer membrane</location>
        <topology evidence="1">Multi-pass membrane protein</topology>
    </subcellularLocation>
</comment>
<evidence type="ECO:0000256" key="8">
    <source>
        <dbReference type="SAM" id="SignalP"/>
    </source>
</evidence>
<evidence type="ECO:0000256" key="1">
    <source>
        <dbReference type="ARBA" id="ARBA00004571"/>
    </source>
</evidence>
<dbReference type="Gene3D" id="2.40.160.60">
    <property type="entry name" value="Outer membrane protein transport protein (OMPP1/FadL/TodX)"/>
    <property type="match status" value="1"/>
</dbReference>
<feature type="chain" id="PRO_5018001156" evidence="8">
    <location>
        <begin position="27"/>
        <end position="444"/>
    </location>
</feature>
<keyword evidence="3" id="KW-1134">Transmembrane beta strand</keyword>
<keyword evidence="4" id="KW-0812">Transmembrane</keyword>
<dbReference type="Pfam" id="PF03349">
    <property type="entry name" value="Toluene_X"/>
    <property type="match status" value="1"/>
</dbReference>
<sequence>MKNTVSRTFLFALTAIAALAPSLSFAADGFFATGYGPRQRALAGASVADGRDGMAASVNPATIVGLDRQFAFGVAANLAYRGYRTEGLPRLIAAGDVQSGRPWTPIPNSGNIRPIDADSAWSFVTYSNGGINSAYDVRYARPPLGGPFGGGFVGLDLRQAFASVDYARRFHTAIGPITIGLAPTIAVQMLNVQGVKTFAPFSINPWEMSDMGFDWSYGGGFRLGLLWGITDSLRFGFSGSTPMWMSRFDKYSGLLGGQGSFDIPAQLQAGFAYDILPNLTLMADWRHVFYSAVPSLGNSNAPLFVRSLGDSAGINMKDTDSASFAAEWRATPTLALRLGYHYATSSLIARSLNFAVLSPSVNRHHLGGGFNYAITKNSSFDFSVLWAFKNSLSAFEAIPQSAGRPFGGFNPAATVNVWAYGGAFSVGYNYKFDQGDDSWFPTHF</sequence>
<dbReference type="KEGG" id="mros:EHO51_06485"/>
<dbReference type="GO" id="GO:0009279">
    <property type="term" value="C:cell outer membrane"/>
    <property type="evidence" value="ECO:0007669"/>
    <property type="project" value="UniProtKB-SubCell"/>
</dbReference>
<dbReference type="GO" id="GO:0015483">
    <property type="term" value="F:long-chain fatty acid transporting porin activity"/>
    <property type="evidence" value="ECO:0007669"/>
    <property type="project" value="TreeGrafter"/>
</dbReference>
<evidence type="ECO:0000313" key="9">
    <source>
        <dbReference type="EMBL" id="AZG76404.1"/>
    </source>
</evidence>
<dbReference type="PANTHER" id="PTHR35093">
    <property type="entry name" value="OUTER MEMBRANE PROTEIN NMB0088-RELATED"/>
    <property type="match status" value="1"/>
</dbReference>
<keyword evidence="6" id="KW-0472">Membrane</keyword>
<organism evidence="9 10">
    <name type="scientific">Methylocystis rosea</name>
    <dbReference type="NCBI Taxonomy" id="173366"/>
    <lineage>
        <taxon>Bacteria</taxon>
        <taxon>Pseudomonadati</taxon>
        <taxon>Pseudomonadota</taxon>
        <taxon>Alphaproteobacteria</taxon>
        <taxon>Hyphomicrobiales</taxon>
        <taxon>Methylocystaceae</taxon>
        <taxon>Methylocystis</taxon>
    </lineage>
</organism>
<reference evidence="9 10" key="1">
    <citation type="submission" date="2018-11" db="EMBL/GenBank/DDBJ databases">
        <title>Genome squencing of methanotrophic bacteria isolated from alkaline groundwater in Korea.</title>
        <authorList>
            <person name="Nguyen L.N."/>
        </authorList>
    </citation>
    <scope>NUCLEOTIDE SEQUENCE [LARGE SCALE GENOMIC DNA]</scope>
    <source>
        <strain evidence="9 10">GW6</strain>
    </source>
</reference>
<gene>
    <name evidence="9" type="ORF">EHO51_06485</name>
</gene>
<comment type="similarity">
    <text evidence="2">Belongs to the OmpP1/FadL family.</text>
</comment>
<evidence type="ECO:0000256" key="4">
    <source>
        <dbReference type="ARBA" id="ARBA00022692"/>
    </source>
</evidence>
<evidence type="ECO:0000256" key="7">
    <source>
        <dbReference type="ARBA" id="ARBA00023237"/>
    </source>
</evidence>
<dbReference type="SUPFAM" id="SSF56935">
    <property type="entry name" value="Porins"/>
    <property type="match status" value="1"/>
</dbReference>
<dbReference type="InterPro" id="IPR005017">
    <property type="entry name" value="OMPP1/FadL/TodX"/>
</dbReference>
<name>A0A3G8M429_9HYPH</name>
<keyword evidence="5 8" id="KW-0732">Signal</keyword>
<dbReference type="AlphaFoldDB" id="A0A3G8M429"/>
<dbReference type="EMBL" id="CP034086">
    <property type="protein sequence ID" value="AZG76404.1"/>
    <property type="molecule type" value="Genomic_DNA"/>
</dbReference>
<protein>
    <submittedName>
        <fullName evidence="9">Hydrocarbon degradation protein</fullName>
    </submittedName>
</protein>
<accession>A0A3G8M429</accession>
<evidence type="ECO:0000256" key="6">
    <source>
        <dbReference type="ARBA" id="ARBA00023136"/>
    </source>
</evidence>
<evidence type="ECO:0000256" key="5">
    <source>
        <dbReference type="ARBA" id="ARBA00022729"/>
    </source>
</evidence>
<dbReference type="RefSeq" id="WP_124738212.1">
    <property type="nucleotide sequence ID" value="NZ_CP034086.1"/>
</dbReference>
<dbReference type="Proteomes" id="UP000273982">
    <property type="component" value="Chromosome"/>
</dbReference>
<evidence type="ECO:0000313" key="10">
    <source>
        <dbReference type="Proteomes" id="UP000273982"/>
    </source>
</evidence>
<evidence type="ECO:0000256" key="2">
    <source>
        <dbReference type="ARBA" id="ARBA00008163"/>
    </source>
</evidence>
<keyword evidence="7" id="KW-0998">Cell outer membrane</keyword>
<evidence type="ECO:0000256" key="3">
    <source>
        <dbReference type="ARBA" id="ARBA00022452"/>
    </source>
</evidence>